<evidence type="ECO:0000256" key="11">
    <source>
        <dbReference type="PROSITE-ProRule" id="PRU00042"/>
    </source>
</evidence>
<dbReference type="FunFam" id="3.30.160.60:FF:000710">
    <property type="entry name" value="Zinc finger protein 768"/>
    <property type="match status" value="3"/>
</dbReference>
<dbReference type="PROSITE" id="PS00028">
    <property type="entry name" value="ZINC_FINGER_C2H2_1"/>
    <property type="match status" value="13"/>
</dbReference>
<evidence type="ECO:0000256" key="1">
    <source>
        <dbReference type="ARBA" id="ARBA00004123"/>
    </source>
</evidence>
<feature type="domain" description="C2H2-type" evidence="13">
    <location>
        <begin position="949"/>
        <end position="976"/>
    </location>
</feature>
<keyword evidence="8" id="KW-0238">DNA-binding</keyword>
<keyword evidence="9" id="KW-0804">Transcription</keyword>
<evidence type="ECO:0000256" key="6">
    <source>
        <dbReference type="ARBA" id="ARBA00022833"/>
    </source>
</evidence>
<feature type="domain" description="C2H2-type" evidence="13">
    <location>
        <begin position="829"/>
        <end position="856"/>
    </location>
</feature>
<comment type="similarity">
    <text evidence="2">Belongs to the krueppel C2H2-type zinc-finger protein family.</text>
</comment>
<dbReference type="PANTHER" id="PTHR24377">
    <property type="entry name" value="IP01015P-RELATED"/>
    <property type="match status" value="1"/>
</dbReference>
<dbReference type="PROSITE" id="PS50157">
    <property type="entry name" value="ZINC_FINGER_C2H2_2"/>
    <property type="match status" value="16"/>
</dbReference>
<feature type="domain" description="C2H2-type" evidence="13">
    <location>
        <begin position="857"/>
        <end position="885"/>
    </location>
</feature>
<dbReference type="InterPro" id="IPR003309">
    <property type="entry name" value="SCAN_dom"/>
</dbReference>
<evidence type="ECO:0000259" key="14">
    <source>
        <dbReference type="PROSITE" id="PS50804"/>
    </source>
</evidence>
<feature type="compositionally biased region" description="Polar residues" evidence="12">
    <location>
        <begin position="28"/>
        <end position="37"/>
    </location>
</feature>
<organism evidence="15 16">
    <name type="scientific">Podarcis lilfordi</name>
    <name type="common">Lilford's wall lizard</name>
    <dbReference type="NCBI Taxonomy" id="74358"/>
    <lineage>
        <taxon>Eukaryota</taxon>
        <taxon>Metazoa</taxon>
        <taxon>Chordata</taxon>
        <taxon>Craniata</taxon>
        <taxon>Vertebrata</taxon>
        <taxon>Euteleostomi</taxon>
        <taxon>Lepidosauria</taxon>
        <taxon>Squamata</taxon>
        <taxon>Bifurcata</taxon>
        <taxon>Unidentata</taxon>
        <taxon>Episquamata</taxon>
        <taxon>Laterata</taxon>
        <taxon>Lacertibaenia</taxon>
        <taxon>Lacertidae</taxon>
        <taxon>Podarcis</taxon>
    </lineage>
</organism>
<keyword evidence="4" id="KW-0677">Repeat</keyword>
<reference evidence="15" key="1">
    <citation type="submission" date="2022-12" db="EMBL/GenBank/DDBJ databases">
        <authorList>
            <person name="Alioto T."/>
            <person name="Alioto T."/>
            <person name="Gomez Garrido J."/>
        </authorList>
    </citation>
    <scope>NUCLEOTIDE SEQUENCE</scope>
</reference>
<sequence>MKQKQPGRERKRRFAALQTEMGEKKRATCNQVPQNPTLKKPSWYKTLQMPWSQESPRVAQNHKGHRVGEALRSISGSDIASCRAREERLRPDPMMVEQEGADCKPMMDDGEGSQSFEAMCSLGSSGDWLNVKEEPQENSTQLWETQWQQYLNTVELPPSGAPQEPTPWDDAPTFLASFEQVAEAYRWPKEEWAARLLPALGGEAEQAFKSLEGPDREDYGKVKAAILQGDTMIREKHRQHFRCFSYQEAEGPRGAYARLQELCYRWLKVERHSKEEILELLILEQFLAVLPPEMQSWMKEHCLESSTHAVSLAEDFLIRHLVPERREEQVATLPEEGSVNLLQETESESWEDDTDIDLGTVQEDGSENYLPEENGQENHPPEMGPWGVSAERAKDNSPQYWKEGDVLENSHRAERQQVIYLRKDGQRSVLCEKVGREASITVIYQGTINGKRSEKASHTRRKLHKCSHCEKTFSCPTHLRKHLILHSAEKPLKNIGRDHSGEEPYKCTDCGESFSQSSSLDSHRKEVHQEMKSATLRKNVFGGQKGYHTCPECGKIFFKPSKLKVHKRLHSGEKPYRCMDCGECFMWQSGYIRHGKVCRQRKKLTLPLPKESSGQGRSYPCPECAKTFDRPSHLIRHQVVHTGEKPYKCADCGMCFPQSSSLDCHRKRIHQGKRLVPLLKKLPSTRPSRCCECGRRFSKASHLIRHCLHTGEETYKCADCGECFSRSSCLASHRKEMHQERKSSPLQNNVSVGQEKCHPCLECGKICSHPSALKAHQRIHTGEKPYQCTDCGECFMWGSSLSRHRQTAHQGQKLVPLSHKVSSGQGKSCPCPECGLECRWISQLIRHQRIHTGEKPFKCPDCGKCFRWNSYLACHRRNCHGGMKLVPDVQGGASQQPEHGQTFSKTSHLMRRQEIHTEKSRHSCADCGKSFGRASHLMRHQRIHTEKQHKCSDCGKCFGQELHLASHQRIHTGEKRHKCPDCGKGFDRVSRLARHQKIWMGKKFYKCSECEESFFCRASLEKHKTSHSEL</sequence>
<comment type="subcellular location">
    <subcellularLocation>
        <location evidence="1">Nucleus</location>
    </subcellularLocation>
</comment>
<dbReference type="SUPFAM" id="SSF47353">
    <property type="entry name" value="Retrovirus capsid dimerization domain-like"/>
    <property type="match status" value="1"/>
</dbReference>
<evidence type="ECO:0000256" key="5">
    <source>
        <dbReference type="ARBA" id="ARBA00022771"/>
    </source>
</evidence>
<proteinExistence type="inferred from homology"/>
<feature type="domain" description="C2H2-type" evidence="13">
    <location>
        <begin position="464"/>
        <end position="491"/>
    </location>
</feature>
<dbReference type="FunFam" id="3.30.160.60:FF:000965">
    <property type="entry name" value="Neurotrophin receptor-interacting factor homolog"/>
    <property type="match status" value="1"/>
</dbReference>
<feature type="region of interest" description="Disordered" evidence="12">
    <location>
        <begin position="1"/>
        <end position="40"/>
    </location>
</feature>
<evidence type="ECO:0000256" key="9">
    <source>
        <dbReference type="ARBA" id="ARBA00023163"/>
    </source>
</evidence>
<dbReference type="InterPro" id="IPR050826">
    <property type="entry name" value="Krueppel_C2H2_ZnFinger"/>
</dbReference>
<feature type="region of interest" description="Disordered" evidence="12">
    <location>
        <begin position="329"/>
        <end position="382"/>
    </location>
</feature>
<keyword evidence="10" id="KW-0539">Nucleus</keyword>
<evidence type="ECO:0000256" key="8">
    <source>
        <dbReference type="ARBA" id="ARBA00023125"/>
    </source>
</evidence>
<dbReference type="FunFam" id="3.30.160.60:FF:000557">
    <property type="entry name" value="zinc finger and SCAN domain-containing protein 29"/>
    <property type="match status" value="1"/>
</dbReference>
<feature type="domain" description="C2H2-type" evidence="13">
    <location>
        <begin position="505"/>
        <end position="533"/>
    </location>
</feature>
<dbReference type="FunFam" id="3.30.160.60:FF:000340">
    <property type="entry name" value="zinc finger protein 473 isoform X1"/>
    <property type="match status" value="1"/>
</dbReference>
<name>A0AA35K0H2_9SAUR</name>
<evidence type="ECO:0000256" key="12">
    <source>
        <dbReference type="SAM" id="MobiDB-lite"/>
    </source>
</evidence>
<dbReference type="Gene3D" id="1.10.4020.10">
    <property type="entry name" value="DNA breaking-rejoining enzymes"/>
    <property type="match status" value="1"/>
</dbReference>
<dbReference type="SUPFAM" id="SSF57667">
    <property type="entry name" value="beta-beta-alpha zinc fingers"/>
    <property type="match status" value="9"/>
</dbReference>
<dbReference type="SMART" id="SM00355">
    <property type="entry name" value="ZnF_C2H2"/>
    <property type="match status" value="16"/>
</dbReference>
<evidence type="ECO:0000313" key="16">
    <source>
        <dbReference type="Proteomes" id="UP001178461"/>
    </source>
</evidence>
<dbReference type="Pfam" id="PF02023">
    <property type="entry name" value="SCAN"/>
    <property type="match status" value="1"/>
</dbReference>
<evidence type="ECO:0000256" key="3">
    <source>
        <dbReference type="ARBA" id="ARBA00022723"/>
    </source>
</evidence>
<keyword evidence="7" id="KW-0805">Transcription regulation</keyword>
<feature type="domain" description="C2H2-type" evidence="13">
    <location>
        <begin position="977"/>
        <end position="1004"/>
    </location>
</feature>
<dbReference type="AlphaFoldDB" id="A0AA35K0H2"/>
<dbReference type="EMBL" id="OX395127">
    <property type="protein sequence ID" value="CAI5768552.1"/>
    <property type="molecule type" value="Genomic_DNA"/>
</dbReference>
<feature type="domain" description="C2H2-type" evidence="13">
    <location>
        <begin position="688"/>
        <end position="714"/>
    </location>
</feature>
<dbReference type="SMART" id="SM00431">
    <property type="entry name" value="SCAN"/>
    <property type="match status" value="1"/>
</dbReference>
<feature type="domain" description="C2H2-type" evidence="13">
    <location>
        <begin position="619"/>
        <end position="646"/>
    </location>
</feature>
<feature type="compositionally biased region" description="Basic residues" evidence="12">
    <location>
        <begin position="1"/>
        <end position="14"/>
    </location>
</feature>
<dbReference type="FunFam" id="3.30.160.60:FF:001049">
    <property type="entry name" value="zinc finger protein 319"/>
    <property type="match status" value="1"/>
</dbReference>
<evidence type="ECO:0000256" key="10">
    <source>
        <dbReference type="ARBA" id="ARBA00023242"/>
    </source>
</evidence>
<dbReference type="FunFam" id="3.30.160.60:FF:000688">
    <property type="entry name" value="zinc finger protein 197 isoform X1"/>
    <property type="match status" value="1"/>
</dbReference>
<evidence type="ECO:0000256" key="7">
    <source>
        <dbReference type="ARBA" id="ARBA00023015"/>
    </source>
</evidence>
<feature type="domain" description="C2H2-type" evidence="13">
    <location>
        <begin position="1005"/>
        <end position="1030"/>
    </location>
</feature>
<evidence type="ECO:0000256" key="2">
    <source>
        <dbReference type="ARBA" id="ARBA00006991"/>
    </source>
</evidence>
<dbReference type="Pfam" id="PF00096">
    <property type="entry name" value="zf-C2H2"/>
    <property type="match status" value="8"/>
</dbReference>
<feature type="domain" description="C2H2-type" evidence="13">
    <location>
        <begin position="647"/>
        <end position="675"/>
    </location>
</feature>
<dbReference type="GO" id="GO:0008270">
    <property type="term" value="F:zinc ion binding"/>
    <property type="evidence" value="ECO:0007669"/>
    <property type="project" value="UniProtKB-KW"/>
</dbReference>
<dbReference type="FunFam" id="3.30.160.60:FF:000060">
    <property type="entry name" value="zinc finger protein 436"/>
    <property type="match status" value="1"/>
</dbReference>
<dbReference type="InterPro" id="IPR013087">
    <property type="entry name" value="Znf_C2H2_type"/>
</dbReference>
<dbReference type="FunFam" id="3.30.160.60:FF:000755">
    <property type="entry name" value="zinc finger protein 174"/>
    <property type="match status" value="1"/>
</dbReference>
<evidence type="ECO:0000259" key="13">
    <source>
        <dbReference type="PROSITE" id="PS50157"/>
    </source>
</evidence>
<dbReference type="InterPro" id="IPR038269">
    <property type="entry name" value="SCAN_sf"/>
</dbReference>
<dbReference type="FunFam" id="3.30.160.60:FF:000506">
    <property type="entry name" value="Zinc finger protein 23"/>
    <property type="match status" value="1"/>
</dbReference>
<dbReference type="GO" id="GO:0005634">
    <property type="term" value="C:nucleus"/>
    <property type="evidence" value="ECO:0007669"/>
    <property type="project" value="UniProtKB-SubCell"/>
</dbReference>
<evidence type="ECO:0000313" key="15">
    <source>
        <dbReference type="EMBL" id="CAI5768552.1"/>
    </source>
</evidence>
<feature type="domain" description="C2H2-type" evidence="13">
    <location>
        <begin position="548"/>
        <end position="575"/>
    </location>
</feature>
<feature type="domain" description="C2H2-type" evidence="13">
    <location>
        <begin position="715"/>
        <end position="743"/>
    </location>
</feature>
<feature type="compositionally biased region" description="Acidic residues" evidence="12">
    <location>
        <begin position="345"/>
        <end position="356"/>
    </location>
</feature>
<dbReference type="PROSITE" id="PS50804">
    <property type="entry name" value="SCAN_BOX"/>
    <property type="match status" value="1"/>
</dbReference>
<feature type="domain" description="C2H2-type" evidence="13">
    <location>
        <begin position="786"/>
        <end position="814"/>
    </location>
</feature>
<gene>
    <name evidence="15" type="ORF">PODLI_1B038777</name>
</gene>
<dbReference type="FunFam" id="1.10.4020.10:FF:000001">
    <property type="entry name" value="zinc finger protein 263 isoform X1"/>
    <property type="match status" value="1"/>
</dbReference>
<feature type="domain" description="C2H2-type" evidence="13">
    <location>
        <begin position="576"/>
        <end position="603"/>
    </location>
</feature>
<protein>
    <submittedName>
        <fullName evidence="15">Zinc finger protein 184-like</fullName>
    </submittedName>
</protein>
<keyword evidence="3" id="KW-0479">Metal-binding</keyword>
<keyword evidence="16" id="KW-1185">Reference proteome</keyword>
<dbReference type="GO" id="GO:0003677">
    <property type="term" value="F:DNA binding"/>
    <property type="evidence" value="ECO:0007669"/>
    <property type="project" value="UniProtKB-KW"/>
</dbReference>
<feature type="domain" description="C2H2-type" evidence="13">
    <location>
        <begin position="922"/>
        <end position="949"/>
    </location>
</feature>
<dbReference type="Gene3D" id="3.30.160.60">
    <property type="entry name" value="Classic Zinc Finger"/>
    <property type="match status" value="15"/>
</dbReference>
<keyword evidence="6" id="KW-0862">Zinc</keyword>
<evidence type="ECO:0000256" key="4">
    <source>
        <dbReference type="ARBA" id="ARBA00022737"/>
    </source>
</evidence>
<keyword evidence="5 11" id="KW-0863">Zinc-finger</keyword>
<feature type="domain" description="SCAN box" evidence="14">
    <location>
        <begin position="238"/>
        <end position="316"/>
    </location>
</feature>
<dbReference type="InterPro" id="IPR036236">
    <property type="entry name" value="Znf_C2H2_sf"/>
</dbReference>
<dbReference type="Proteomes" id="UP001178461">
    <property type="component" value="Chromosome 2"/>
</dbReference>
<feature type="domain" description="C2H2-type" evidence="13">
    <location>
        <begin position="758"/>
        <end position="785"/>
    </location>
</feature>
<accession>A0AA35K0H2</accession>